<dbReference type="SUPFAM" id="SSF56784">
    <property type="entry name" value="HAD-like"/>
    <property type="match status" value="1"/>
</dbReference>
<reference evidence="1" key="2">
    <citation type="journal article" date="2021" name="PeerJ">
        <title>Extensive microbial diversity within the chicken gut microbiome revealed by metagenomics and culture.</title>
        <authorList>
            <person name="Gilroy R."/>
            <person name="Ravi A."/>
            <person name="Getino M."/>
            <person name="Pursley I."/>
            <person name="Horton D.L."/>
            <person name="Alikhan N.F."/>
            <person name="Baker D."/>
            <person name="Gharbi K."/>
            <person name="Hall N."/>
            <person name="Watson M."/>
            <person name="Adriaenssens E.M."/>
            <person name="Foster-Nyarko E."/>
            <person name="Jarju S."/>
            <person name="Secka A."/>
            <person name="Antonio M."/>
            <person name="Oren A."/>
            <person name="Chaudhuri R.R."/>
            <person name="La Ragione R."/>
            <person name="Hildebrand F."/>
            <person name="Pallen M.J."/>
        </authorList>
    </citation>
    <scope>NUCLEOTIDE SEQUENCE</scope>
    <source>
        <strain evidence="1">ChiGjej1B1-24693</strain>
    </source>
</reference>
<proteinExistence type="predicted"/>
<dbReference type="InterPro" id="IPR023198">
    <property type="entry name" value="PGP-like_dom2"/>
</dbReference>
<name>A0A9D1GY04_9ACTN</name>
<dbReference type="NCBIfam" id="TIGR01509">
    <property type="entry name" value="HAD-SF-IA-v3"/>
    <property type="match status" value="1"/>
</dbReference>
<gene>
    <name evidence="1" type="ORF">IAA98_08480</name>
</gene>
<sequence length="199" mass="20769">MDGTLVDSTPAVVRSWMTWAQERGIPAERLLGWHGVPAASIVTALVPPEEVDDALARITELEVGDVADIVVLPGVLDAFDALVGAHFAIATSCTRDLADARIGAAQLPSPEVVVTVDDVTHGKPDPEPFLTAAARLGVDPADCLVVEDAPMGLQAARSAGCATLAVTTTTPAEELDADLVVADLSQVRFEVTDGRIRVQ</sequence>
<dbReference type="Proteomes" id="UP000886842">
    <property type="component" value="Unassembled WGS sequence"/>
</dbReference>
<organism evidence="1 2">
    <name type="scientific">Candidatus Avipropionibacterium avicola</name>
    <dbReference type="NCBI Taxonomy" id="2840701"/>
    <lineage>
        <taxon>Bacteria</taxon>
        <taxon>Bacillati</taxon>
        <taxon>Actinomycetota</taxon>
        <taxon>Actinomycetes</taxon>
        <taxon>Propionibacteriales</taxon>
        <taxon>Propionibacteriaceae</taxon>
        <taxon>Propionibacteriaceae incertae sedis</taxon>
        <taxon>Candidatus Avipropionibacterium</taxon>
    </lineage>
</organism>
<dbReference type="InterPro" id="IPR041492">
    <property type="entry name" value="HAD_2"/>
</dbReference>
<dbReference type="InterPro" id="IPR023214">
    <property type="entry name" value="HAD_sf"/>
</dbReference>
<dbReference type="GO" id="GO:0050308">
    <property type="term" value="F:sugar-phosphatase activity"/>
    <property type="evidence" value="ECO:0007669"/>
    <property type="project" value="TreeGrafter"/>
</dbReference>
<evidence type="ECO:0000313" key="1">
    <source>
        <dbReference type="EMBL" id="HIT75606.1"/>
    </source>
</evidence>
<accession>A0A9D1GY04</accession>
<keyword evidence="1" id="KW-0378">Hydrolase</keyword>
<dbReference type="EMBL" id="DVLP01000252">
    <property type="protein sequence ID" value="HIT75606.1"/>
    <property type="molecule type" value="Genomic_DNA"/>
</dbReference>
<protein>
    <submittedName>
        <fullName evidence="1">HAD-IA family hydrolase</fullName>
    </submittedName>
</protein>
<dbReference type="PANTHER" id="PTHR43481">
    <property type="entry name" value="FRUCTOSE-1-PHOSPHATE PHOSPHATASE"/>
    <property type="match status" value="1"/>
</dbReference>
<reference evidence="1" key="1">
    <citation type="submission" date="2020-10" db="EMBL/GenBank/DDBJ databases">
        <authorList>
            <person name="Gilroy R."/>
        </authorList>
    </citation>
    <scope>NUCLEOTIDE SEQUENCE</scope>
    <source>
        <strain evidence="1">ChiGjej1B1-24693</strain>
    </source>
</reference>
<comment type="caution">
    <text evidence="1">The sequence shown here is derived from an EMBL/GenBank/DDBJ whole genome shotgun (WGS) entry which is preliminary data.</text>
</comment>
<dbReference type="Pfam" id="PF13419">
    <property type="entry name" value="HAD_2"/>
    <property type="match status" value="1"/>
</dbReference>
<dbReference type="Gene3D" id="1.10.150.240">
    <property type="entry name" value="Putative phosphatase, domain 2"/>
    <property type="match status" value="1"/>
</dbReference>
<dbReference type="InterPro" id="IPR006439">
    <property type="entry name" value="HAD-SF_hydro_IA"/>
</dbReference>
<dbReference type="InterPro" id="IPR051806">
    <property type="entry name" value="HAD-like_SPP"/>
</dbReference>
<evidence type="ECO:0000313" key="2">
    <source>
        <dbReference type="Proteomes" id="UP000886842"/>
    </source>
</evidence>
<dbReference type="AlphaFoldDB" id="A0A9D1GY04"/>
<dbReference type="PANTHER" id="PTHR43481:SF4">
    <property type="entry name" value="GLYCEROL-1-PHOSPHATE PHOSPHOHYDROLASE 1-RELATED"/>
    <property type="match status" value="1"/>
</dbReference>
<dbReference type="Gene3D" id="3.40.50.1000">
    <property type="entry name" value="HAD superfamily/HAD-like"/>
    <property type="match status" value="1"/>
</dbReference>
<dbReference type="InterPro" id="IPR036412">
    <property type="entry name" value="HAD-like_sf"/>
</dbReference>